<evidence type="ECO:0000256" key="6">
    <source>
        <dbReference type="ARBA" id="ARBA00081214"/>
    </source>
</evidence>
<dbReference type="STRING" id="225164.V4CHV9"/>
<dbReference type="HOGENOM" id="CLU_011533_0_1_1"/>
<keyword evidence="10" id="KW-1185">Reference proteome</keyword>
<dbReference type="InterPro" id="IPR055142">
    <property type="entry name" value="ZER1-like_C"/>
</dbReference>
<evidence type="ECO:0000256" key="2">
    <source>
        <dbReference type="ARBA" id="ARBA00022614"/>
    </source>
</evidence>
<dbReference type="AlphaFoldDB" id="V4CHV9"/>
<dbReference type="PANTHER" id="PTHR12904">
    <property type="match status" value="1"/>
</dbReference>
<keyword evidence="2" id="KW-0433">Leucine-rich repeat</keyword>
<evidence type="ECO:0000256" key="3">
    <source>
        <dbReference type="ARBA" id="ARBA00022737"/>
    </source>
</evidence>
<dbReference type="InterPro" id="IPR000225">
    <property type="entry name" value="Armadillo"/>
</dbReference>
<evidence type="ECO:0000313" key="10">
    <source>
        <dbReference type="Proteomes" id="UP000030746"/>
    </source>
</evidence>
<reference evidence="9 10" key="1">
    <citation type="journal article" date="2013" name="Nature">
        <title>Insights into bilaterian evolution from three spiralian genomes.</title>
        <authorList>
            <person name="Simakov O."/>
            <person name="Marletaz F."/>
            <person name="Cho S.J."/>
            <person name="Edsinger-Gonzales E."/>
            <person name="Havlak P."/>
            <person name="Hellsten U."/>
            <person name="Kuo D.H."/>
            <person name="Larsson T."/>
            <person name="Lv J."/>
            <person name="Arendt D."/>
            <person name="Savage R."/>
            <person name="Osoegawa K."/>
            <person name="de Jong P."/>
            <person name="Grimwood J."/>
            <person name="Chapman J.A."/>
            <person name="Shapiro H."/>
            <person name="Aerts A."/>
            <person name="Otillar R.P."/>
            <person name="Terry A.Y."/>
            <person name="Boore J.L."/>
            <person name="Grigoriev I.V."/>
            <person name="Lindberg D.R."/>
            <person name="Seaver E.C."/>
            <person name="Weisblat D.A."/>
            <person name="Putnam N.H."/>
            <person name="Rokhsar D.S."/>
        </authorList>
    </citation>
    <scope>NUCLEOTIDE SEQUENCE [LARGE SCALE GENOMIC DNA]</scope>
</reference>
<accession>V4CHV9</accession>
<dbReference type="Gene3D" id="1.25.10.10">
    <property type="entry name" value="Leucine-rich Repeat Variant"/>
    <property type="match status" value="1"/>
</dbReference>
<keyword evidence="4" id="KW-0833">Ubl conjugation pathway</keyword>
<dbReference type="Proteomes" id="UP000030746">
    <property type="component" value="Unassembled WGS sequence"/>
</dbReference>
<feature type="repeat" description="ARM" evidence="7">
    <location>
        <begin position="266"/>
        <end position="298"/>
    </location>
</feature>
<evidence type="ECO:0000313" key="9">
    <source>
        <dbReference type="EMBL" id="ESP01735.1"/>
    </source>
</evidence>
<dbReference type="FunFam" id="1.25.10.10:FF:000111">
    <property type="entry name" value="Protein zer-1 homolog"/>
    <property type="match status" value="1"/>
</dbReference>
<dbReference type="InterPro" id="IPR051341">
    <property type="entry name" value="Zyg-11_UBL_adapter"/>
</dbReference>
<evidence type="ECO:0000256" key="4">
    <source>
        <dbReference type="ARBA" id="ARBA00022786"/>
    </source>
</evidence>
<keyword evidence="3" id="KW-0677">Repeat</keyword>
<organism evidence="9 10">
    <name type="scientific">Lottia gigantea</name>
    <name type="common">Giant owl limpet</name>
    <dbReference type="NCBI Taxonomy" id="225164"/>
    <lineage>
        <taxon>Eukaryota</taxon>
        <taxon>Metazoa</taxon>
        <taxon>Spiralia</taxon>
        <taxon>Lophotrochozoa</taxon>
        <taxon>Mollusca</taxon>
        <taxon>Gastropoda</taxon>
        <taxon>Patellogastropoda</taxon>
        <taxon>Lottioidea</taxon>
        <taxon>Lottiidae</taxon>
        <taxon>Lottia</taxon>
    </lineage>
</organism>
<evidence type="ECO:0000259" key="8">
    <source>
        <dbReference type="Pfam" id="PF22964"/>
    </source>
</evidence>
<dbReference type="GO" id="GO:0031462">
    <property type="term" value="C:Cul2-RING ubiquitin ligase complex"/>
    <property type="evidence" value="ECO:0007669"/>
    <property type="project" value="TreeGrafter"/>
</dbReference>
<dbReference type="CTD" id="20234165"/>
<dbReference type="KEGG" id="lgi:LOTGIDRAFT_139253"/>
<sequence>ITGNANEEQVLLAVEVYQDRSLMLYTAFNMLFHRFQGGEIVNQCRALEGLLNGMQRHPHDKHVQITGSASLFYIAKGEQKDNLTQQQKRRFIDLVLDGMENFSNERTMMRNGCLTLCYFNVSQEVVYYCARLSTVLLNMLKSDIQDDFMHRIGIYLINCLACQVKHKQKALIGELGAIETMLKIIKKKIEEKECDDMMEVAWSSMWNITDETAQNCRKFIDCGGMDLFLQCLELFKDRAELLRNMMGLMGNIAEVKELRPLLMVSKYISVFSDLLESTSDGIEVSYNAAGVLAHIASDGVEAWTITETQRDLVLCRLTAAINRWDITSKRNINYRSFEPLLRLLDKFDTPPVQHWTIWALCNLTNVYPEKYCELLENEHGPERLKSLLEDKRSETYLKDLINQILTNIKEFKVKPSGASAKDCDDCPEQMDQQ</sequence>
<dbReference type="OMA" id="WTESHIQ"/>
<dbReference type="PANTHER" id="PTHR12904:SF23">
    <property type="entry name" value="PROTEIN ZER-1 HOMOLOG"/>
    <property type="match status" value="1"/>
</dbReference>
<feature type="non-terminal residue" evidence="9">
    <location>
        <position position="1"/>
    </location>
</feature>
<dbReference type="GeneID" id="20234165"/>
<protein>
    <recommendedName>
        <fullName evidence="5">Protein zer-1 homolog</fullName>
    </recommendedName>
    <alternativeName>
        <fullName evidence="6">Zyg-11 homolog B-like protein</fullName>
    </alternativeName>
</protein>
<dbReference type="PROSITE" id="PS50176">
    <property type="entry name" value="ARM_REPEAT"/>
    <property type="match status" value="1"/>
</dbReference>
<dbReference type="EMBL" id="KB200406">
    <property type="protein sequence ID" value="ESP01735.1"/>
    <property type="molecule type" value="Genomic_DNA"/>
</dbReference>
<dbReference type="OrthoDB" id="5783533at2759"/>
<dbReference type="InterPro" id="IPR016024">
    <property type="entry name" value="ARM-type_fold"/>
</dbReference>
<evidence type="ECO:0000256" key="1">
    <source>
        <dbReference type="ARBA" id="ARBA00009420"/>
    </source>
</evidence>
<name>V4CHV9_LOTGI</name>
<dbReference type="InterPro" id="IPR011989">
    <property type="entry name" value="ARM-like"/>
</dbReference>
<dbReference type="RefSeq" id="XP_009047625.1">
    <property type="nucleotide sequence ID" value="XM_009049377.1"/>
</dbReference>
<gene>
    <name evidence="9" type="ORF">LOTGIDRAFT_139253</name>
</gene>
<dbReference type="SUPFAM" id="SSF48371">
    <property type="entry name" value="ARM repeat"/>
    <property type="match status" value="1"/>
</dbReference>
<feature type="domain" description="Protein zer-1 homolog-like C-terminal" evidence="8">
    <location>
        <begin position="53"/>
        <end position="409"/>
    </location>
</feature>
<evidence type="ECO:0000256" key="7">
    <source>
        <dbReference type="PROSITE-ProRule" id="PRU00259"/>
    </source>
</evidence>
<comment type="similarity">
    <text evidence="1">Belongs to the zyg-11 family.</text>
</comment>
<dbReference type="Pfam" id="PF22964">
    <property type="entry name" value="ZER1-like_2nd"/>
    <property type="match status" value="1"/>
</dbReference>
<proteinExistence type="inferred from homology"/>
<evidence type="ECO:0000256" key="5">
    <source>
        <dbReference type="ARBA" id="ARBA00067612"/>
    </source>
</evidence>